<keyword evidence="2" id="KW-1185">Reference proteome</keyword>
<dbReference type="InterPro" id="IPR024079">
    <property type="entry name" value="MetalloPept_cat_dom_sf"/>
</dbReference>
<dbReference type="InterPro" id="IPR010384">
    <property type="entry name" value="MtfA_fam"/>
</dbReference>
<dbReference type="CDD" id="cd20169">
    <property type="entry name" value="Peptidase_M90_mtfA"/>
    <property type="match status" value="1"/>
</dbReference>
<dbReference type="EMBL" id="CP102381">
    <property type="protein sequence ID" value="WEJ63606.1"/>
    <property type="molecule type" value="Genomic_DNA"/>
</dbReference>
<protein>
    <submittedName>
        <fullName evidence="1">Zinc-dependent peptidase</fullName>
    </submittedName>
</protein>
<organism evidence="1 2">
    <name type="scientific">Thiomicrorhabdus lithotrophica</name>
    <dbReference type="NCBI Taxonomy" id="2949997"/>
    <lineage>
        <taxon>Bacteria</taxon>
        <taxon>Pseudomonadati</taxon>
        <taxon>Pseudomonadota</taxon>
        <taxon>Gammaproteobacteria</taxon>
        <taxon>Thiotrichales</taxon>
        <taxon>Piscirickettsiaceae</taxon>
        <taxon>Thiomicrorhabdus</taxon>
    </lineage>
</organism>
<dbReference type="PANTHER" id="PTHR30164">
    <property type="entry name" value="MTFA PEPTIDASE"/>
    <property type="match status" value="1"/>
</dbReference>
<dbReference type="Gene3D" id="1.10.472.150">
    <property type="entry name" value="Glucose-regulated metallo-peptidase M90, N-terminal domain"/>
    <property type="match status" value="1"/>
</dbReference>
<sequence length="265" mass="30667">MSLMTKIKRYALLRHLRKSKIPLGLWHKTIAKMPLMQRYNSSERMQIRLLAGEILRCKAIVPVQGMRLTDEIRIMIATQAAILIFGFESSDDTFSLDWLRNWNQIIVYPTAFRNGRENLLSTDGFLVSWAGVESGETQYQGGIIIDWQDSQPHPLHAHANQVLMHEMAHKLDMLDGYTNGHPPLHANMNEKAWFEAFEEAFEDLNQQIDRGKVTIINPYAASNPAEFFAVATEYFFEAPKRLHRAYPKVYQQLLLFYRQNPISNS</sequence>
<dbReference type="Pfam" id="PF06167">
    <property type="entry name" value="Peptidase_M90"/>
    <property type="match status" value="1"/>
</dbReference>
<dbReference type="PANTHER" id="PTHR30164:SF2">
    <property type="entry name" value="PROTEIN MTFA"/>
    <property type="match status" value="1"/>
</dbReference>
<evidence type="ECO:0000313" key="2">
    <source>
        <dbReference type="Proteomes" id="UP001222275"/>
    </source>
</evidence>
<accession>A0ABY8CC83</accession>
<dbReference type="SUPFAM" id="SSF55486">
    <property type="entry name" value="Metalloproteases ('zincins'), catalytic domain"/>
    <property type="match status" value="1"/>
</dbReference>
<gene>
    <name evidence="1" type="ORF">NR989_04955</name>
</gene>
<name>A0ABY8CC83_9GAMM</name>
<evidence type="ECO:0000313" key="1">
    <source>
        <dbReference type="EMBL" id="WEJ63606.1"/>
    </source>
</evidence>
<reference evidence="1 2" key="1">
    <citation type="submission" date="2022-06" db="EMBL/GenBank/DDBJ databases">
        <title>Thiomicrohabdus sp. nov, an obligately chemolithoautotrophic, sulfur-oxidizing bacterium isolated from beach of Guanyin Mountain. Amoy.</title>
        <authorList>
            <person name="Zhu H."/>
        </authorList>
    </citation>
    <scope>NUCLEOTIDE SEQUENCE [LARGE SCALE GENOMIC DNA]</scope>
    <source>
        <strain evidence="1 2">XGS-01</strain>
    </source>
</reference>
<dbReference type="Proteomes" id="UP001222275">
    <property type="component" value="Chromosome"/>
</dbReference>
<dbReference type="RefSeq" id="WP_275595863.1">
    <property type="nucleotide sequence ID" value="NZ_CP102381.1"/>
</dbReference>
<dbReference type="InterPro" id="IPR042252">
    <property type="entry name" value="MtfA_N"/>
</dbReference>
<proteinExistence type="predicted"/>
<dbReference type="Gene3D" id="3.40.390.10">
    <property type="entry name" value="Collagenase (Catalytic Domain)"/>
    <property type="match status" value="1"/>
</dbReference>